<feature type="non-terminal residue" evidence="2">
    <location>
        <position position="296"/>
    </location>
</feature>
<evidence type="ECO:0000313" key="2">
    <source>
        <dbReference type="EMBL" id="CAK0834516.1"/>
    </source>
</evidence>
<proteinExistence type="predicted"/>
<gene>
    <name evidence="2" type="ORF">PCOR1329_LOCUS31921</name>
</gene>
<feature type="compositionally biased region" description="Basic and acidic residues" evidence="1">
    <location>
        <begin position="236"/>
        <end position="245"/>
    </location>
</feature>
<feature type="region of interest" description="Disordered" evidence="1">
    <location>
        <begin position="74"/>
        <end position="96"/>
    </location>
</feature>
<dbReference type="Proteomes" id="UP001189429">
    <property type="component" value="Unassembled WGS sequence"/>
</dbReference>
<accession>A0ABN9SRI9</accession>
<name>A0ABN9SRI9_9DINO</name>
<dbReference type="EMBL" id="CAUYUJ010012736">
    <property type="protein sequence ID" value="CAK0834516.1"/>
    <property type="molecule type" value="Genomic_DNA"/>
</dbReference>
<evidence type="ECO:0000313" key="3">
    <source>
        <dbReference type="Proteomes" id="UP001189429"/>
    </source>
</evidence>
<evidence type="ECO:0000256" key="1">
    <source>
        <dbReference type="SAM" id="MobiDB-lite"/>
    </source>
</evidence>
<feature type="region of interest" description="Disordered" evidence="1">
    <location>
        <begin position="156"/>
        <end position="176"/>
    </location>
</feature>
<keyword evidence="3" id="KW-1185">Reference proteome</keyword>
<comment type="caution">
    <text evidence="2">The sequence shown here is derived from an EMBL/GenBank/DDBJ whole genome shotgun (WGS) entry which is preliminary data.</text>
</comment>
<feature type="compositionally biased region" description="Gly residues" evidence="1">
    <location>
        <begin position="252"/>
        <end position="265"/>
    </location>
</feature>
<feature type="non-terminal residue" evidence="2">
    <location>
        <position position="1"/>
    </location>
</feature>
<organism evidence="2 3">
    <name type="scientific">Prorocentrum cordatum</name>
    <dbReference type="NCBI Taxonomy" id="2364126"/>
    <lineage>
        <taxon>Eukaryota</taxon>
        <taxon>Sar</taxon>
        <taxon>Alveolata</taxon>
        <taxon>Dinophyceae</taxon>
        <taxon>Prorocentrales</taxon>
        <taxon>Prorocentraceae</taxon>
        <taxon>Prorocentrum</taxon>
    </lineage>
</organism>
<reference evidence="2" key="1">
    <citation type="submission" date="2023-10" db="EMBL/GenBank/DDBJ databases">
        <authorList>
            <person name="Chen Y."/>
            <person name="Shah S."/>
            <person name="Dougan E. K."/>
            <person name="Thang M."/>
            <person name="Chan C."/>
        </authorList>
    </citation>
    <scope>NUCLEOTIDE SEQUENCE [LARGE SCALE GENOMIC DNA]</scope>
</reference>
<protein>
    <submittedName>
        <fullName evidence="2">Uncharacterized protein</fullName>
    </submittedName>
</protein>
<feature type="region of interest" description="Disordered" evidence="1">
    <location>
        <begin position="236"/>
        <end position="296"/>
    </location>
</feature>
<sequence length="296" mass="32093">AWQFTCVNREILQTACRDPLTFNLDHRAFLLASAVVEKVQQTAGSDGSAPSAAAAGADFQAESVATLRAIARRARAGGAKQHGDRSVSSDSDDEGSASVNVCKGLKRYGLNGLPFEHLQQLAPLQRLLWRSRRKASHGRLPWVTSDLQKDVESLKRTSDATLRPPQKGQADLNSEAVTSERLPRRFLDLCHMAQELGVTVAHEYDRQEWLRFGTQIEHKDPSVDPGASFEKVGHALRSDVKEQSNRARQAGDGAGRSGWGAGRGPQGHASQPARGKAAALPPPPLAPERGRPRPRA</sequence>